<keyword evidence="1" id="KW-0805">Transcription regulation</keyword>
<sequence length="142" mass="15641">MARSQDTLGFLLADVMRQMRRIYAQRLQGTSMTLAQAKVLLNVERHPGVRQVDLAELLDIQPITLARLIDQLSQSGLVERRADPQDRRAYQLHLLPGATPILNTIAETAAGVHAEALQGVPAAQAATLMTVLRTVRDNLGQR</sequence>
<dbReference type="PRINTS" id="PR00598">
    <property type="entry name" value="HTHMARR"/>
</dbReference>
<evidence type="ECO:0000256" key="2">
    <source>
        <dbReference type="ARBA" id="ARBA00023125"/>
    </source>
</evidence>
<dbReference type="PANTHER" id="PTHR42756">
    <property type="entry name" value="TRANSCRIPTIONAL REGULATOR, MARR"/>
    <property type="match status" value="1"/>
</dbReference>
<dbReference type="AlphaFoldDB" id="A0A4P6UEJ0"/>
<organism evidence="5 6">
    <name type="scientific">Hylemonella gracilis</name>
    <dbReference type="NCBI Taxonomy" id="80880"/>
    <lineage>
        <taxon>Bacteria</taxon>
        <taxon>Pseudomonadati</taxon>
        <taxon>Pseudomonadota</taxon>
        <taxon>Betaproteobacteria</taxon>
        <taxon>Burkholderiales</taxon>
        <taxon>Comamonadaceae</taxon>
        <taxon>Hylemonella</taxon>
    </lineage>
</organism>
<feature type="domain" description="HTH marR-type" evidence="4">
    <location>
        <begin position="5"/>
        <end position="137"/>
    </location>
</feature>
<dbReference type="InterPro" id="IPR036388">
    <property type="entry name" value="WH-like_DNA-bd_sf"/>
</dbReference>
<evidence type="ECO:0000313" key="6">
    <source>
        <dbReference type="Proteomes" id="UP000292939"/>
    </source>
</evidence>
<name>A0A4P6UEJ0_9BURK</name>
<dbReference type="RefSeq" id="WP_131276845.1">
    <property type="nucleotide sequence ID" value="NZ_CP031395.1"/>
</dbReference>
<dbReference type="OrthoDB" id="117723at2"/>
<dbReference type="InterPro" id="IPR000835">
    <property type="entry name" value="HTH_MarR-typ"/>
</dbReference>
<dbReference type="PROSITE" id="PS50995">
    <property type="entry name" value="HTH_MARR_2"/>
    <property type="match status" value="1"/>
</dbReference>
<evidence type="ECO:0000256" key="3">
    <source>
        <dbReference type="ARBA" id="ARBA00023163"/>
    </source>
</evidence>
<dbReference type="Gene3D" id="1.10.10.10">
    <property type="entry name" value="Winged helix-like DNA-binding domain superfamily/Winged helix DNA-binding domain"/>
    <property type="match status" value="1"/>
</dbReference>
<keyword evidence="2" id="KW-0238">DNA-binding</keyword>
<evidence type="ECO:0000259" key="4">
    <source>
        <dbReference type="PROSITE" id="PS50995"/>
    </source>
</evidence>
<dbReference type="PANTHER" id="PTHR42756:SF1">
    <property type="entry name" value="TRANSCRIPTIONAL REPRESSOR OF EMRAB OPERON"/>
    <property type="match status" value="1"/>
</dbReference>
<gene>
    <name evidence="5" type="ORF">DW355_00335</name>
</gene>
<dbReference type="InterPro" id="IPR036390">
    <property type="entry name" value="WH_DNA-bd_sf"/>
</dbReference>
<protein>
    <submittedName>
        <fullName evidence="5">MarR family transcriptional regulator</fullName>
    </submittedName>
</protein>
<evidence type="ECO:0000313" key="5">
    <source>
        <dbReference type="EMBL" id="QBK03422.1"/>
    </source>
</evidence>
<accession>A0A4P6UEJ0</accession>
<keyword evidence="3" id="KW-0804">Transcription</keyword>
<dbReference type="EMBL" id="CP031395">
    <property type="protein sequence ID" value="QBK03422.1"/>
    <property type="molecule type" value="Genomic_DNA"/>
</dbReference>
<evidence type="ECO:0000256" key="1">
    <source>
        <dbReference type="ARBA" id="ARBA00023015"/>
    </source>
</evidence>
<proteinExistence type="predicted"/>
<dbReference type="GO" id="GO:0003700">
    <property type="term" value="F:DNA-binding transcription factor activity"/>
    <property type="evidence" value="ECO:0007669"/>
    <property type="project" value="InterPro"/>
</dbReference>
<dbReference type="Proteomes" id="UP000292939">
    <property type="component" value="Chromosome"/>
</dbReference>
<dbReference type="SUPFAM" id="SSF46785">
    <property type="entry name" value="Winged helix' DNA-binding domain"/>
    <property type="match status" value="1"/>
</dbReference>
<dbReference type="GO" id="GO:0003677">
    <property type="term" value="F:DNA binding"/>
    <property type="evidence" value="ECO:0007669"/>
    <property type="project" value="UniProtKB-KW"/>
</dbReference>
<dbReference type="KEGG" id="hgr:DW355_00335"/>
<dbReference type="Pfam" id="PF01047">
    <property type="entry name" value="MarR"/>
    <property type="match status" value="1"/>
</dbReference>
<reference evidence="5 6" key="1">
    <citation type="submission" date="2018-07" db="EMBL/GenBank/DDBJ databases">
        <title>Exploring interactions and the metabolic potential of the ultra-small soil bacteria Hylemonella gracilis.</title>
        <authorList>
            <person name="Tyc O."/>
            <person name="Kulkarni P."/>
            <person name="Gawehns F."/>
            <person name="Hundscheid M."/>
            <person name="Zweers H."/>
            <person name="Garbeva P."/>
        </authorList>
    </citation>
    <scope>NUCLEOTIDE SEQUENCE [LARGE SCALE GENOMIC DNA]</scope>
    <source>
        <strain evidence="5 6">NS1</strain>
    </source>
</reference>
<dbReference type="SMART" id="SM00347">
    <property type="entry name" value="HTH_MARR"/>
    <property type="match status" value="1"/>
</dbReference>